<dbReference type="Pfam" id="PF02321">
    <property type="entry name" value="OEP"/>
    <property type="match status" value="1"/>
</dbReference>
<sequence length="393" mass="43856">MGQPNTSNTDQLITILGQAMISNPDILAAEAAIKITQAQLEGARLPLNNPELEFETERAEGNSYTIGVKQTLDWHDKQGSYLEVAQTRLNAAQQALMALKLRKASELLDAIGNISTQKRINELAKRRSETLSRFVLLAEKRHSVGDISIAELELARLSRAEAIMQQVKSGVDLIKANSAFFALSGVQLPGNISLPARLELKQQRAIDDETTIRNHPNVQAAHNMAQVVRQKIRLVDQERKADPTFGLSTGRTGNENLVSLSVSIPLQIRNNFQNDVDAARAESLQSDHEAQVMYRNSFARLQAARARYKLIDGTWMMWMSLGEASLQQSLILLEKQWQAGETNTTDYLLQMKQSLETSIAGAELQGERWSAWIEWLSASAYLNDWLYGATKEQ</sequence>
<keyword evidence="3" id="KW-1185">Reference proteome</keyword>
<dbReference type="AlphaFoldDB" id="A0A557S6J4"/>
<comment type="caution">
    <text evidence="2">The sequence shown here is derived from an EMBL/GenBank/DDBJ whole genome shotgun (WGS) entry which is preliminary data.</text>
</comment>
<comment type="similarity">
    <text evidence="1">Belongs to the outer membrane factor (OMF) (TC 1.B.17) family.</text>
</comment>
<dbReference type="PANTHER" id="PTHR30203">
    <property type="entry name" value="OUTER MEMBRANE CATION EFFLUX PROTEIN"/>
    <property type="match status" value="1"/>
</dbReference>
<dbReference type="InterPro" id="IPR003423">
    <property type="entry name" value="OMP_efflux"/>
</dbReference>
<organism evidence="2 3">
    <name type="scientific">Sedimenticola selenatireducens</name>
    <dbReference type="NCBI Taxonomy" id="191960"/>
    <lineage>
        <taxon>Bacteria</taxon>
        <taxon>Pseudomonadati</taxon>
        <taxon>Pseudomonadota</taxon>
        <taxon>Gammaproteobacteria</taxon>
        <taxon>Chromatiales</taxon>
        <taxon>Sedimenticolaceae</taxon>
        <taxon>Sedimenticola</taxon>
    </lineage>
</organism>
<evidence type="ECO:0000313" key="2">
    <source>
        <dbReference type="EMBL" id="TVO73033.1"/>
    </source>
</evidence>
<dbReference type="PANTHER" id="PTHR30203:SF24">
    <property type="entry name" value="BLR4935 PROTEIN"/>
    <property type="match status" value="1"/>
</dbReference>
<accession>A0A557S6J4</accession>
<proteinExistence type="inferred from homology"/>
<dbReference type="SUPFAM" id="SSF56954">
    <property type="entry name" value="Outer membrane efflux proteins (OEP)"/>
    <property type="match status" value="1"/>
</dbReference>
<gene>
    <name evidence="2" type="ORF">FHP88_12200</name>
</gene>
<evidence type="ECO:0000313" key="3">
    <source>
        <dbReference type="Proteomes" id="UP000316649"/>
    </source>
</evidence>
<dbReference type="Gene3D" id="1.20.1600.10">
    <property type="entry name" value="Outer membrane efflux proteins (OEP)"/>
    <property type="match status" value="1"/>
</dbReference>
<dbReference type="EMBL" id="VMNH01000014">
    <property type="protein sequence ID" value="TVO73033.1"/>
    <property type="molecule type" value="Genomic_DNA"/>
</dbReference>
<evidence type="ECO:0000256" key="1">
    <source>
        <dbReference type="ARBA" id="ARBA00007613"/>
    </source>
</evidence>
<name>A0A557S6J4_9GAMM</name>
<dbReference type="GO" id="GO:0015562">
    <property type="term" value="F:efflux transmembrane transporter activity"/>
    <property type="evidence" value="ECO:0007669"/>
    <property type="project" value="InterPro"/>
</dbReference>
<dbReference type="OrthoDB" id="5801460at2"/>
<reference evidence="2 3" key="1">
    <citation type="submission" date="2019-07" db="EMBL/GenBank/DDBJ databases">
        <title>The pathways for chlorine oxyanion respiration interact through the shared metabolite chlorate.</title>
        <authorList>
            <person name="Barnum T.P."/>
            <person name="Cheng Y."/>
            <person name="Hill K.A."/>
            <person name="Lucas L.N."/>
            <person name="Carlson H.K."/>
            <person name="Coates J.D."/>
        </authorList>
    </citation>
    <scope>NUCLEOTIDE SEQUENCE [LARGE SCALE GENOMIC DNA]</scope>
    <source>
        <strain evidence="2 3">BK-1</strain>
    </source>
</reference>
<protein>
    <submittedName>
        <fullName evidence="2">TolC family protein</fullName>
    </submittedName>
</protein>
<dbReference type="InterPro" id="IPR010131">
    <property type="entry name" value="MdtP/NodT-like"/>
</dbReference>
<dbReference type="Proteomes" id="UP000316649">
    <property type="component" value="Unassembled WGS sequence"/>
</dbReference>